<keyword evidence="2" id="KW-1185">Reference proteome</keyword>
<comment type="caution">
    <text evidence="1">The sequence shown here is derived from an EMBL/GenBank/DDBJ whole genome shotgun (WGS) entry which is preliminary data.</text>
</comment>
<evidence type="ECO:0000313" key="1">
    <source>
        <dbReference type="EMBL" id="GAA3902673.1"/>
    </source>
</evidence>
<accession>A0ABP7LN30</accession>
<dbReference type="InterPro" id="IPR010836">
    <property type="entry name" value="SapC"/>
</dbReference>
<dbReference type="Pfam" id="PF07277">
    <property type="entry name" value="SapC"/>
    <property type="match status" value="1"/>
</dbReference>
<sequence>MSRHAILTHDEHAQLRVRTEAGAALGDAVMAAFTVPLEFRRIQHDFPIVFRRDNQTGRFSALALLGFESGENLFLEGDRWEADYKPLSLAIQPFLVGRADDDQAPSQIHIDLDHPRIATNGEGILLFDAAGRPTPYVERIGDMLAELDEGHRTSESFFAALERYELLEPFFLDVELRNGSKHRMVGYHMINEDKLRALEPGAVAELHTEGHLMPIFMALASLSNLSVLIERKNRRNGDG</sequence>
<reference evidence="2" key="1">
    <citation type="journal article" date="2019" name="Int. J. Syst. Evol. Microbiol.">
        <title>The Global Catalogue of Microorganisms (GCM) 10K type strain sequencing project: providing services to taxonomists for standard genome sequencing and annotation.</title>
        <authorList>
            <consortium name="The Broad Institute Genomics Platform"/>
            <consortium name="The Broad Institute Genome Sequencing Center for Infectious Disease"/>
            <person name="Wu L."/>
            <person name="Ma J."/>
        </authorList>
    </citation>
    <scope>NUCLEOTIDE SEQUENCE [LARGE SCALE GENOMIC DNA]</scope>
    <source>
        <strain evidence="2">JCM 17543</strain>
    </source>
</reference>
<gene>
    <name evidence="1" type="ORF">GCM10022276_21730</name>
</gene>
<dbReference type="EMBL" id="BAABBM010000001">
    <property type="protein sequence ID" value="GAA3902673.1"/>
    <property type="molecule type" value="Genomic_DNA"/>
</dbReference>
<protein>
    <submittedName>
        <fullName evidence="1">SapC family protein</fullName>
    </submittedName>
</protein>
<dbReference type="RefSeq" id="WP_344699716.1">
    <property type="nucleotide sequence ID" value="NZ_BAABBM010000001.1"/>
</dbReference>
<name>A0ABP7LN30_9SPHN</name>
<organism evidence="1 2">
    <name type="scientific">Sphingomonas limnosediminicola</name>
    <dbReference type="NCBI Taxonomy" id="940133"/>
    <lineage>
        <taxon>Bacteria</taxon>
        <taxon>Pseudomonadati</taxon>
        <taxon>Pseudomonadota</taxon>
        <taxon>Alphaproteobacteria</taxon>
        <taxon>Sphingomonadales</taxon>
        <taxon>Sphingomonadaceae</taxon>
        <taxon>Sphingomonas</taxon>
    </lineage>
</organism>
<evidence type="ECO:0000313" key="2">
    <source>
        <dbReference type="Proteomes" id="UP001500827"/>
    </source>
</evidence>
<proteinExistence type="predicted"/>
<dbReference type="Proteomes" id="UP001500827">
    <property type="component" value="Unassembled WGS sequence"/>
</dbReference>